<reference evidence="2 3" key="1">
    <citation type="journal article" date="2015" name="Nature">
        <title>rRNA introns, odd ribosomes, and small enigmatic genomes across a large radiation of phyla.</title>
        <authorList>
            <person name="Brown C.T."/>
            <person name="Hug L.A."/>
            <person name="Thomas B.C."/>
            <person name="Sharon I."/>
            <person name="Castelle C.J."/>
            <person name="Singh A."/>
            <person name="Wilkins M.J."/>
            <person name="Williams K.H."/>
            <person name="Banfield J.F."/>
        </authorList>
    </citation>
    <scope>NUCLEOTIDE SEQUENCE [LARGE SCALE GENOMIC DNA]</scope>
</reference>
<sequence length="118" mass="13420">MTREEIVTLIEQSQLDDQTKRHLFNLIIEKGMTAEVLDRIKETLDDTLIQTLKNAGLDITQTADFKAAENTFAQEAETAKEKFEAQMSELEQEIGDVEKQTSQQMDDLQTQAIKNSIT</sequence>
<accession>A0A0G1XLA8</accession>
<evidence type="ECO:0000313" key="2">
    <source>
        <dbReference type="EMBL" id="KKW32073.1"/>
    </source>
</evidence>
<evidence type="ECO:0000256" key="1">
    <source>
        <dbReference type="SAM" id="MobiDB-lite"/>
    </source>
</evidence>
<organism evidence="2 3">
    <name type="scientific">Candidatus Uhrbacteria bacterium GW2011_GWA2_52_8d</name>
    <dbReference type="NCBI Taxonomy" id="1618979"/>
    <lineage>
        <taxon>Bacteria</taxon>
        <taxon>Candidatus Uhriibacteriota</taxon>
    </lineage>
</organism>
<dbReference type="EMBL" id="LCRH01000043">
    <property type="protein sequence ID" value="KKW32073.1"/>
    <property type="molecule type" value="Genomic_DNA"/>
</dbReference>
<comment type="caution">
    <text evidence="2">The sequence shown here is derived from an EMBL/GenBank/DDBJ whole genome shotgun (WGS) entry which is preliminary data.</text>
</comment>
<proteinExistence type="predicted"/>
<feature type="compositionally biased region" description="Polar residues" evidence="1">
    <location>
        <begin position="100"/>
        <end position="118"/>
    </location>
</feature>
<dbReference type="AlphaFoldDB" id="A0A0G1XLA8"/>
<evidence type="ECO:0000313" key="3">
    <source>
        <dbReference type="Proteomes" id="UP000034054"/>
    </source>
</evidence>
<protein>
    <submittedName>
        <fullName evidence="2">Uncharacterized protein</fullName>
    </submittedName>
</protein>
<feature type="region of interest" description="Disordered" evidence="1">
    <location>
        <begin position="97"/>
        <end position="118"/>
    </location>
</feature>
<name>A0A0G1XLA8_9BACT</name>
<gene>
    <name evidence="2" type="ORF">UY76_C0043G0003</name>
</gene>
<dbReference type="Proteomes" id="UP000034054">
    <property type="component" value="Unassembled WGS sequence"/>
</dbReference>